<keyword evidence="4" id="KW-1185">Reference proteome</keyword>
<dbReference type="InterPro" id="IPR002182">
    <property type="entry name" value="NB-ARC"/>
</dbReference>
<dbReference type="InterPro" id="IPR027417">
    <property type="entry name" value="P-loop_NTPase"/>
</dbReference>
<organism evidence="3 4">
    <name type="scientific">Paractinoplanes rishiriensis</name>
    <dbReference type="NCBI Taxonomy" id="1050105"/>
    <lineage>
        <taxon>Bacteria</taxon>
        <taxon>Bacillati</taxon>
        <taxon>Actinomycetota</taxon>
        <taxon>Actinomycetes</taxon>
        <taxon>Micromonosporales</taxon>
        <taxon>Micromonosporaceae</taxon>
        <taxon>Paractinoplanes</taxon>
    </lineage>
</organism>
<gene>
    <name evidence="3" type="ORF">Ari01nite_40630</name>
</gene>
<evidence type="ECO:0000259" key="2">
    <source>
        <dbReference type="Pfam" id="PF00931"/>
    </source>
</evidence>
<dbReference type="Gene3D" id="1.25.40.10">
    <property type="entry name" value="Tetratricopeptide repeat domain"/>
    <property type="match status" value="2"/>
</dbReference>
<feature type="region of interest" description="Disordered" evidence="1">
    <location>
        <begin position="94"/>
        <end position="126"/>
    </location>
</feature>
<dbReference type="PANTHER" id="PTHR35205:SF1">
    <property type="entry name" value="ZU5 DOMAIN-CONTAINING PROTEIN"/>
    <property type="match status" value="1"/>
</dbReference>
<accession>A0A919JXJ5</accession>
<dbReference type="GO" id="GO:0043531">
    <property type="term" value="F:ADP binding"/>
    <property type="evidence" value="ECO:0007669"/>
    <property type="project" value="InterPro"/>
</dbReference>
<dbReference type="Proteomes" id="UP000636960">
    <property type="component" value="Unassembled WGS sequence"/>
</dbReference>
<dbReference type="Gene3D" id="3.40.50.300">
    <property type="entry name" value="P-loop containing nucleotide triphosphate hydrolases"/>
    <property type="match status" value="1"/>
</dbReference>
<dbReference type="SUPFAM" id="SSF48452">
    <property type="entry name" value="TPR-like"/>
    <property type="match status" value="2"/>
</dbReference>
<name>A0A919JXJ5_9ACTN</name>
<dbReference type="Pfam" id="PF13424">
    <property type="entry name" value="TPR_12"/>
    <property type="match status" value="1"/>
</dbReference>
<reference evidence="3" key="1">
    <citation type="submission" date="2021-01" db="EMBL/GenBank/DDBJ databases">
        <title>Whole genome shotgun sequence of Actinoplanes rishiriensis NBRC 108556.</title>
        <authorList>
            <person name="Komaki H."/>
            <person name="Tamura T."/>
        </authorList>
    </citation>
    <scope>NUCLEOTIDE SEQUENCE</scope>
    <source>
        <strain evidence="3">NBRC 108556</strain>
    </source>
</reference>
<protein>
    <submittedName>
        <fullName evidence="3">Cytochrome c</fullName>
    </submittedName>
</protein>
<comment type="caution">
    <text evidence="3">The sequence shown here is derived from an EMBL/GenBank/DDBJ whole genome shotgun (WGS) entry which is preliminary data.</text>
</comment>
<feature type="domain" description="NB-ARC" evidence="2">
    <location>
        <begin position="150"/>
        <end position="265"/>
    </location>
</feature>
<evidence type="ECO:0000313" key="3">
    <source>
        <dbReference type="EMBL" id="GIE96598.1"/>
    </source>
</evidence>
<sequence length="947" mass="104244">MPHEDLVAQLRILWRAAGQPSYRRISGEIRDRDEMTEKVSHETVNGLLSGTATPKWSKVEPVVRVLAEMAAHRPDPQAEVQRFLALWNESRASAPPSPVATVEPETPHPTELPNGSVPPRKPGFTGREDLLERMKSAPESDSESDSESWRPMILHGLSGVGKTSLAAEFVHREGHHYDVVWWIVAEQVARTRSALAALADRLSETVEISQSDIGQTVLNLLGALESASFSWLLVYDNAIGPEQIRELLPTAGRGTVIVTTRDGSWNEYGRTVPVGVLPRQDSIALLQRNSRISFDDADLLADRLGDLPLALEQASAMRAATNVSVPEYLRRLDRQATAVLSQGQARDYPETVAGAFGLAFDEVKRVSAGAGQLLAMLSCLSAEPVSPALLRTAAEHSIPPPLGRVLAQDAQLEAALQLLERYGLLTAADGGQKVQVHRLVQLVVRDSLLGPDRQLAYDNARRLLVAANPHDPDDPLTWEMHAQIGQHIGPTGLVENAARPMRRVVLDQIRYLYLLGDFDGSLRLTAEARRAWAGPGDVWDDDETFACIDRYALNLVALGRYAEAERLYDMAWTRLNNHERFGANNDRTARTANGVAMVSRILGSYGKAANLERYRIEYYQRTRGANNVELLRARSNMALCHRAIGEFDKAREIDEDLVRLWRQAHGENDYRTHFAISNLARDLFGLGKYEQVLQLQEDMLPAMRDQLGERHPSVMLAARTTAIALRKAGRIAEALKASQQHHLICQGEWGSENGNTLAAAMSYANAVRVAVAARLPDAPLLTYTTSLRTVNTYRARFGETNPVALAAAVNHAIILRMMGERNTARRTCESAYRQLLDGVGVSHPYVHAAAVGLANDLVVNNDVEGAARLLRTTLENARAAKRDQHPDMLICAINLGIITREQDPQGANALLEPALNALRTALGPEHPQVRAAARGERGECDIEPPPF</sequence>
<evidence type="ECO:0000313" key="4">
    <source>
        <dbReference type="Proteomes" id="UP000636960"/>
    </source>
</evidence>
<dbReference type="AlphaFoldDB" id="A0A919JXJ5"/>
<dbReference type="PANTHER" id="PTHR35205">
    <property type="entry name" value="NB-ARC AND TPR DOMAIN PROTEIN"/>
    <property type="match status" value="1"/>
</dbReference>
<proteinExistence type="predicted"/>
<dbReference type="SUPFAM" id="SSF52540">
    <property type="entry name" value="P-loop containing nucleoside triphosphate hydrolases"/>
    <property type="match status" value="1"/>
</dbReference>
<dbReference type="InterPro" id="IPR011990">
    <property type="entry name" value="TPR-like_helical_dom_sf"/>
</dbReference>
<dbReference type="Pfam" id="PF00931">
    <property type="entry name" value="NB-ARC"/>
    <property type="match status" value="1"/>
</dbReference>
<dbReference type="RefSeq" id="WP_203782840.1">
    <property type="nucleotide sequence ID" value="NZ_BOMV01000048.1"/>
</dbReference>
<dbReference type="EMBL" id="BOMV01000048">
    <property type="protein sequence ID" value="GIE96598.1"/>
    <property type="molecule type" value="Genomic_DNA"/>
</dbReference>
<evidence type="ECO:0000256" key="1">
    <source>
        <dbReference type="SAM" id="MobiDB-lite"/>
    </source>
</evidence>
<dbReference type="NCBIfam" id="NF040586">
    <property type="entry name" value="FxSxx_TPR"/>
    <property type="match status" value="1"/>
</dbReference>